<reference evidence="1" key="1">
    <citation type="thesis" date="2020" institute="ProQuest LLC" country="789 East Eisenhower Parkway, Ann Arbor, MI, USA">
        <title>Comparative Genomics and Chromosome Evolution.</title>
        <authorList>
            <person name="Mudd A.B."/>
        </authorList>
    </citation>
    <scope>NUCLEOTIDE SEQUENCE</scope>
    <source>
        <strain evidence="1">HN-11 Male</strain>
        <tissue evidence="1">Kidney and liver</tissue>
    </source>
</reference>
<proteinExistence type="predicted"/>
<sequence>MRLDPRTIRRLPSAMPNTRALSLIVLSAVAIFKSTSHKQKGNCSSQPAYALCGFRPLYEWMWPTCTLLMSCPDPLQEVSRQ</sequence>
<gene>
    <name evidence="1" type="ORF">GDO78_003971</name>
</gene>
<dbReference type="AlphaFoldDB" id="A0A8J6EUH1"/>
<dbReference type="EMBL" id="WNTK01000012">
    <property type="protein sequence ID" value="KAG9475857.1"/>
    <property type="molecule type" value="Genomic_DNA"/>
</dbReference>
<protein>
    <submittedName>
        <fullName evidence="1">Uncharacterized protein</fullName>
    </submittedName>
</protein>
<organism evidence="1 2">
    <name type="scientific">Eleutherodactylus coqui</name>
    <name type="common">Puerto Rican coqui</name>
    <dbReference type="NCBI Taxonomy" id="57060"/>
    <lineage>
        <taxon>Eukaryota</taxon>
        <taxon>Metazoa</taxon>
        <taxon>Chordata</taxon>
        <taxon>Craniata</taxon>
        <taxon>Vertebrata</taxon>
        <taxon>Euteleostomi</taxon>
        <taxon>Amphibia</taxon>
        <taxon>Batrachia</taxon>
        <taxon>Anura</taxon>
        <taxon>Neobatrachia</taxon>
        <taxon>Hyloidea</taxon>
        <taxon>Eleutherodactylidae</taxon>
        <taxon>Eleutherodactylinae</taxon>
        <taxon>Eleutherodactylus</taxon>
        <taxon>Eleutherodactylus</taxon>
    </lineage>
</organism>
<dbReference type="Proteomes" id="UP000770717">
    <property type="component" value="Unassembled WGS sequence"/>
</dbReference>
<accession>A0A8J6EUH1</accession>
<comment type="caution">
    <text evidence="1">The sequence shown here is derived from an EMBL/GenBank/DDBJ whole genome shotgun (WGS) entry which is preliminary data.</text>
</comment>
<name>A0A8J6EUH1_ELECQ</name>
<evidence type="ECO:0000313" key="2">
    <source>
        <dbReference type="Proteomes" id="UP000770717"/>
    </source>
</evidence>
<keyword evidence="2" id="KW-1185">Reference proteome</keyword>
<evidence type="ECO:0000313" key="1">
    <source>
        <dbReference type="EMBL" id="KAG9475857.1"/>
    </source>
</evidence>